<protein>
    <recommendedName>
        <fullName evidence="3">Transmembrane protein</fullName>
    </recommendedName>
</protein>
<dbReference type="EMBL" id="CP001010">
    <property type="protein sequence ID" value="ACB43647.1"/>
    <property type="molecule type" value="Genomic_DNA"/>
</dbReference>
<feature type="transmembrane region" description="Helical" evidence="1">
    <location>
        <begin position="23"/>
        <end position="40"/>
    </location>
</feature>
<name>B1XTH0_POLNS</name>
<keyword evidence="1" id="KW-0472">Membrane</keyword>
<reference evidence="2" key="1">
    <citation type="submission" date="2008-03" db="EMBL/GenBank/DDBJ databases">
        <title>Complete sequence of Polynucleobacter necessarius STIR1.</title>
        <authorList>
            <consortium name="US DOE Joint Genome Institute"/>
            <person name="Copeland A."/>
            <person name="Lucas S."/>
            <person name="Lapidus A."/>
            <person name="Barry K."/>
            <person name="Detter J.C."/>
            <person name="Glavina del Rio T."/>
            <person name="Hammon N."/>
            <person name="Israni S."/>
            <person name="Dalin E."/>
            <person name="Tice H."/>
            <person name="Pitluck S."/>
            <person name="Chain P."/>
            <person name="Malfatti S."/>
            <person name="Shin M."/>
            <person name="Vergez L."/>
            <person name="Schmutz J."/>
            <person name="Larimer F."/>
            <person name="Land M."/>
            <person name="Hauser L."/>
            <person name="Kyrpides N."/>
            <person name="Kim E."/>
            <person name="Hahn M."/>
            <person name="Richardson P."/>
        </authorList>
    </citation>
    <scope>NUCLEOTIDE SEQUENCE [LARGE SCALE GENOMIC DNA]</scope>
    <source>
        <strain evidence="2">STIR1</strain>
    </source>
</reference>
<dbReference type="HOGENOM" id="CLU_3156162_0_0_4"/>
<dbReference type="OrthoDB" id="9131663at2"/>
<gene>
    <name evidence="2" type="ordered locus">Pnec_0358</name>
</gene>
<evidence type="ECO:0000313" key="2">
    <source>
        <dbReference type="EMBL" id="ACB43647.1"/>
    </source>
</evidence>
<keyword evidence="1" id="KW-0812">Transmembrane</keyword>
<proteinExistence type="predicted"/>
<dbReference type="AlphaFoldDB" id="B1XTH0"/>
<sequence length="48" mass="5564">MLLVSSALLYYGPEEIRDITVNTHWMAGLLFFTIFVVHAFKKLHQAKL</sequence>
<accession>B1XTH0</accession>
<evidence type="ECO:0000256" key="1">
    <source>
        <dbReference type="SAM" id="Phobius"/>
    </source>
</evidence>
<evidence type="ECO:0008006" key="3">
    <source>
        <dbReference type="Google" id="ProtNLM"/>
    </source>
</evidence>
<dbReference type="KEGG" id="pne:Pnec_0358"/>
<keyword evidence="1" id="KW-1133">Transmembrane helix</keyword>
<organism evidence="2">
    <name type="scientific">Polynucleobacter necessarius subsp. necessarius (strain STIR1)</name>
    <dbReference type="NCBI Taxonomy" id="452638"/>
    <lineage>
        <taxon>Bacteria</taxon>
        <taxon>Pseudomonadati</taxon>
        <taxon>Pseudomonadota</taxon>
        <taxon>Betaproteobacteria</taxon>
        <taxon>Burkholderiales</taxon>
        <taxon>Burkholderiaceae</taxon>
        <taxon>Polynucleobacter</taxon>
    </lineage>
</organism>